<keyword evidence="1" id="KW-0614">Plasmid</keyword>
<keyword evidence="2" id="KW-1185">Reference proteome</keyword>
<evidence type="ECO:0000313" key="2">
    <source>
        <dbReference type="Proteomes" id="UP001305787"/>
    </source>
</evidence>
<name>A0ACD5G694_BORAD</name>
<organism evidence="1 2">
    <name type="scientific">Borrelia andersonii</name>
    <name type="common">Borreliella andersonii</name>
    <dbReference type="NCBI Taxonomy" id="42109"/>
    <lineage>
        <taxon>Bacteria</taxon>
        <taxon>Pseudomonadati</taxon>
        <taxon>Spirochaetota</taxon>
        <taxon>Spirochaetia</taxon>
        <taxon>Spirochaetales</taxon>
        <taxon>Borreliaceae</taxon>
        <taxon>Borreliella</taxon>
    </lineage>
</organism>
<evidence type="ECO:0000313" key="1">
    <source>
        <dbReference type="EMBL" id="XOU13396.1"/>
    </source>
</evidence>
<proteinExistence type="predicted"/>
<geneLocation type="plasmid" evidence="1 2">
    <name>cp32-10</name>
</geneLocation>
<protein>
    <submittedName>
        <fullName evidence="1">DUF792 family protein</fullName>
    </submittedName>
</protein>
<gene>
    <name evidence="1" type="ORF">QIA45_05855</name>
</gene>
<dbReference type="Proteomes" id="UP001305787">
    <property type="component" value="Plasmid cp32-10"/>
</dbReference>
<dbReference type="EMBL" id="CP179268">
    <property type="protein sequence ID" value="XOU13396.1"/>
    <property type="molecule type" value="Genomic_DNA"/>
</dbReference>
<reference evidence="1" key="1">
    <citation type="submission" date="2024-11" db="EMBL/GenBank/DDBJ databases">
        <title>Sequencing of Borrelia variable plasmids from multiple Borrelia sensu lato isolates.</title>
        <authorList>
            <person name="Mongodin E.F."/>
            <person name="Rudenko N."/>
            <person name="Fraser C.M."/>
            <person name="Schutzer S."/>
            <person name="Luft B."/>
            <person name="Morgan R."/>
            <person name="Casjens S."/>
            <person name="Qiu W."/>
        </authorList>
    </citation>
    <scope>NUCLEOTIDE SEQUENCE</scope>
    <source>
        <strain evidence="1">21038</strain>
    </source>
</reference>
<accession>A0ACD5G694</accession>
<sequence length="193" mass="22138">MNINNRSISPGEILQIVKDVTTQIFALFGADNFLVLFPRPDFRGFGYIPQLFFIKPKNELITRTYTTTYSKRPVINYYNRKSEHVSYNPTMIGENISLNGGVLTSLYKEMLSMLKMTPFGNSMLRFDVHFAKEQLANRLQAQVPFSVYSPTFGLKELAIITSLTFKDTPFIDEIEVSLSMEIVKTFSLEKYKG</sequence>